<dbReference type="SUPFAM" id="SSF48403">
    <property type="entry name" value="Ankyrin repeat"/>
    <property type="match status" value="1"/>
</dbReference>
<dbReference type="SUPFAM" id="SSF158235">
    <property type="entry name" value="SOCS box-like"/>
    <property type="match status" value="1"/>
</dbReference>
<dbReference type="PROSITE" id="PS50088">
    <property type="entry name" value="ANK_REPEAT"/>
    <property type="match status" value="4"/>
</dbReference>
<protein>
    <recommendedName>
        <fullName evidence="4">SOCS box domain-containing protein</fullName>
    </recommendedName>
</protein>
<evidence type="ECO:0000313" key="6">
    <source>
        <dbReference type="Proteomes" id="UP001186944"/>
    </source>
</evidence>
<dbReference type="PROSITE" id="PS50225">
    <property type="entry name" value="SOCS"/>
    <property type="match status" value="1"/>
</dbReference>
<evidence type="ECO:0000259" key="4">
    <source>
        <dbReference type="PROSITE" id="PS50225"/>
    </source>
</evidence>
<dbReference type="Pfam" id="PF07525">
    <property type="entry name" value="SOCS_box"/>
    <property type="match status" value="1"/>
</dbReference>
<comment type="caution">
    <text evidence="5">The sequence shown here is derived from an EMBL/GenBank/DDBJ whole genome shotgun (WGS) entry which is preliminary data.</text>
</comment>
<dbReference type="PROSITE" id="PS50297">
    <property type="entry name" value="ANK_REP_REGION"/>
    <property type="match status" value="2"/>
</dbReference>
<reference evidence="5" key="1">
    <citation type="submission" date="2019-08" db="EMBL/GenBank/DDBJ databases">
        <title>The improved chromosome-level genome for the pearl oyster Pinctada fucata martensii using PacBio sequencing and Hi-C.</title>
        <authorList>
            <person name="Zheng Z."/>
        </authorList>
    </citation>
    <scope>NUCLEOTIDE SEQUENCE</scope>
    <source>
        <strain evidence="5">ZZ-2019</strain>
        <tissue evidence="5">Adductor muscle</tissue>
    </source>
</reference>
<feature type="domain" description="SOCS box" evidence="4">
    <location>
        <begin position="338"/>
        <end position="379"/>
    </location>
</feature>
<dbReference type="CDD" id="cd03716">
    <property type="entry name" value="SOCS_ASB_like"/>
    <property type="match status" value="1"/>
</dbReference>
<feature type="repeat" description="ANK" evidence="3">
    <location>
        <begin position="164"/>
        <end position="196"/>
    </location>
</feature>
<proteinExistence type="predicted"/>
<dbReference type="SMART" id="SM00248">
    <property type="entry name" value="ANK"/>
    <property type="match status" value="6"/>
</dbReference>
<dbReference type="PANTHER" id="PTHR24198:SF165">
    <property type="entry name" value="ANKYRIN REPEAT-CONTAINING PROTEIN-RELATED"/>
    <property type="match status" value="1"/>
</dbReference>
<name>A0AA88XS06_PINIB</name>
<dbReference type="InterPro" id="IPR001496">
    <property type="entry name" value="SOCS_box"/>
</dbReference>
<accession>A0AA88XS06</accession>
<dbReference type="Gene3D" id="1.25.40.20">
    <property type="entry name" value="Ankyrin repeat-containing domain"/>
    <property type="match status" value="2"/>
</dbReference>
<dbReference type="InterPro" id="IPR036770">
    <property type="entry name" value="Ankyrin_rpt-contain_sf"/>
</dbReference>
<gene>
    <name evidence="5" type="ORF">FSP39_006803</name>
</gene>
<dbReference type="EMBL" id="VSWD01000011">
    <property type="protein sequence ID" value="KAK3087512.1"/>
    <property type="molecule type" value="Genomic_DNA"/>
</dbReference>
<dbReference type="GO" id="GO:0035556">
    <property type="term" value="P:intracellular signal transduction"/>
    <property type="evidence" value="ECO:0007669"/>
    <property type="project" value="InterPro"/>
</dbReference>
<evidence type="ECO:0000313" key="5">
    <source>
        <dbReference type="EMBL" id="KAK3087512.1"/>
    </source>
</evidence>
<dbReference type="Pfam" id="PF12796">
    <property type="entry name" value="Ank_2"/>
    <property type="match status" value="2"/>
</dbReference>
<dbReference type="AlphaFoldDB" id="A0AA88XS06"/>
<dbReference type="SMART" id="SM00969">
    <property type="entry name" value="SOCS_box"/>
    <property type="match status" value="1"/>
</dbReference>
<dbReference type="InterPro" id="IPR002110">
    <property type="entry name" value="Ankyrin_rpt"/>
</dbReference>
<keyword evidence="1" id="KW-0677">Repeat</keyword>
<feature type="repeat" description="ANK" evidence="3">
    <location>
        <begin position="131"/>
        <end position="163"/>
    </location>
</feature>
<feature type="repeat" description="ANK" evidence="3">
    <location>
        <begin position="95"/>
        <end position="127"/>
    </location>
</feature>
<dbReference type="Proteomes" id="UP001186944">
    <property type="component" value="Unassembled WGS sequence"/>
</dbReference>
<organism evidence="5 6">
    <name type="scientific">Pinctada imbricata</name>
    <name type="common">Atlantic pearl-oyster</name>
    <name type="synonym">Pinctada martensii</name>
    <dbReference type="NCBI Taxonomy" id="66713"/>
    <lineage>
        <taxon>Eukaryota</taxon>
        <taxon>Metazoa</taxon>
        <taxon>Spiralia</taxon>
        <taxon>Lophotrochozoa</taxon>
        <taxon>Mollusca</taxon>
        <taxon>Bivalvia</taxon>
        <taxon>Autobranchia</taxon>
        <taxon>Pteriomorphia</taxon>
        <taxon>Pterioida</taxon>
        <taxon>Pterioidea</taxon>
        <taxon>Pteriidae</taxon>
        <taxon>Pinctada</taxon>
    </lineage>
</organism>
<evidence type="ECO:0000256" key="1">
    <source>
        <dbReference type="ARBA" id="ARBA00022737"/>
    </source>
</evidence>
<evidence type="ECO:0000256" key="3">
    <source>
        <dbReference type="PROSITE-ProRule" id="PRU00023"/>
    </source>
</evidence>
<keyword evidence="6" id="KW-1185">Reference proteome</keyword>
<keyword evidence="2 3" id="KW-0040">ANK repeat</keyword>
<dbReference type="Pfam" id="PF00023">
    <property type="entry name" value="Ank"/>
    <property type="match status" value="2"/>
</dbReference>
<dbReference type="InterPro" id="IPR036036">
    <property type="entry name" value="SOCS_box-like_dom_sf"/>
</dbReference>
<dbReference type="PRINTS" id="PR01415">
    <property type="entry name" value="ANKYRIN"/>
</dbReference>
<evidence type="ECO:0000256" key="2">
    <source>
        <dbReference type="ARBA" id="ARBA00023043"/>
    </source>
</evidence>
<sequence length="379" mass="43159">MEILISNGAHLNYCNTDDSEVPDKLKTMGYLTHEPLNMAIENNYVDCVRLLLENGAKPNHKYFMGYEVNLVPLDNLECMELLLQYNANPNVFNRCGLSPLMKASRENKPEAVKLLLKYGADLNVESPPRFEQKTALHYAIRGGNFEIVKMLVENGARLSRPENYKFSPLHEAILSDRVDICDLLLKHNCNIEEETDNYTTPLMLVCGTPGLKCCRGLVKLLLENQADVNAHSKYVSYTDPYLSPLSEYLKNYEKDPDYDIISLLVKYGAKVSLRGYLSVVRLKDPFGVLQYWKPLSNRPDIKNLLVEAASSFDLPSIMDASSATLCPSDKERLMFYGSRPRELKHLIRQFLRQTFAKNMLQGVQSLPLPVCLKSYLLFE</sequence>
<feature type="repeat" description="ANK" evidence="3">
    <location>
        <begin position="31"/>
        <end position="63"/>
    </location>
</feature>
<dbReference type="PANTHER" id="PTHR24198">
    <property type="entry name" value="ANKYRIN REPEAT AND PROTEIN KINASE DOMAIN-CONTAINING PROTEIN"/>
    <property type="match status" value="1"/>
</dbReference>